<accession>A0A642V0F9</accession>
<protein>
    <submittedName>
        <fullName evidence="1">Uncharacterized protein</fullName>
    </submittedName>
</protein>
<proteinExistence type="predicted"/>
<evidence type="ECO:0000313" key="2">
    <source>
        <dbReference type="Proteomes" id="UP000761534"/>
    </source>
</evidence>
<reference evidence="1" key="1">
    <citation type="journal article" date="2019" name="G3 (Bethesda)">
        <title>Genome Assemblies of Two Rare Opportunistic Yeast Pathogens: Diutina rugosa (syn. Candida rugosa) and Trichomonascus ciferrii (syn. Candida ciferrii).</title>
        <authorList>
            <person name="Mixao V."/>
            <person name="Saus E."/>
            <person name="Hansen A.P."/>
            <person name="Lass-Florl C."/>
            <person name="Gabaldon T."/>
        </authorList>
    </citation>
    <scope>NUCLEOTIDE SEQUENCE</scope>
    <source>
        <strain evidence="1">CBS 4856</strain>
    </source>
</reference>
<gene>
    <name evidence="1" type="ORF">TRICI_004606</name>
</gene>
<organism evidence="1 2">
    <name type="scientific">Trichomonascus ciferrii</name>
    <dbReference type="NCBI Taxonomy" id="44093"/>
    <lineage>
        <taxon>Eukaryota</taxon>
        <taxon>Fungi</taxon>
        <taxon>Dikarya</taxon>
        <taxon>Ascomycota</taxon>
        <taxon>Saccharomycotina</taxon>
        <taxon>Dipodascomycetes</taxon>
        <taxon>Dipodascales</taxon>
        <taxon>Trichomonascaceae</taxon>
        <taxon>Trichomonascus</taxon>
        <taxon>Trichomonascus ciferrii complex</taxon>
    </lineage>
</organism>
<comment type="caution">
    <text evidence="1">The sequence shown here is derived from an EMBL/GenBank/DDBJ whole genome shotgun (WGS) entry which is preliminary data.</text>
</comment>
<dbReference type="EMBL" id="SWFS01000346">
    <property type="protein sequence ID" value="KAA8909235.1"/>
    <property type="molecule type" value="Genomic_DNA"/>
</dbReference>
<dbReference type="AlphaFoldDB" id="A0A642V0F9"/>
<dbReference type="VEuPathDB" id="FungiDB:TRICI_004606"/>
<sequence length="99" mass="11296">MLPLNYKKKVSRISVLGLAAFPNPYDQCLSEGNKECSLEMQQDEAMMGGKSGTAHYTSYSTPSEAVNERVRRRVKLPFGTLRDPVQRQRSNVHFYSNPW</sequence>
<evidence type="ECO:0000313" key="1">
    <source>
        <dbReference type="EMBL" id="KAA8909235.1"/>
    </source>
</evidence>
<keyword evidence="2" id="KW-1185">Reference proteome</keyword>
<name>A0A642V0F9_9ASCO</name>
<dbReference type="Proteomes" id="UP000761534">
    <property type="component" value="Unassembled WGS sequence"/>
</dbReference>